<comment type="caution">
    <text evidence="2">The sequence shown here is derived from an EMBL/GenBank/DDBJ whole genome shotgun (WGS) entry which is preliminary data.</text>
</comment>
<dbReference type="Pfam" id="PF12098">
    <property type="entry name" value="DUF3574"/>
    <property type="match status" value="1"/>
</dbReference>
<dbReference type="RefSeq" id="WP_386755783.1">
    <property type="nucleotide sequence ID" value="NZ_JBHSNM010000006.1"/>
</dbReference>
<dbReference type="PROSITE" id="PS51257">
    <property type="entry name" value="PROKAR_LIPOPROTEIN"/>
    <property type="match status" value="1"/>
</dbReference>
<keyword evidence="3" id="KW-1185">Reference proteome</keyword>
<accession>A0ABW0SRM0</accession>
<name>A0ABW0SRM0_9GAMM</name>
<keyword evidence="1" id="KW-0732">Signal</keyword>
<sequence>MNARAARAVLVVAVAAATAGCASLRESAAASRCAADAQSMVQETLYFGTQTPDGSVTPAQWSQFLAETVTPRFPQGLSVWPASGQWRGTDGSIAREASYVLTLLHGDDPASDAAVRAIADDYRRRFRQEAVMRVRAPACVSF</sequence>
<gene>
    <name evidence="2" type="ORF">ACFPN1_14120</name>
</gene>
<dbReference type="EMBL" id="JBHSNM010000006">
    <property type="protein sequence ID" value="MFC5571197.1"/>
    <property type="molecule type" value="Genomic_DNA"/>
</dbReference>
<feature type="signal peptide" evidence="1">
    <location>
        <begin position="1"/>
        <end position="24"/>
    </location>
</feature>
<organism evidence="2 3">
    <name type="scientific">Lysobacter yangpyeongensis</name>
    <dbReference type="NCBI Taxonomy" id="346182"/>
    <lineage>
        <taxon>Bacteria</taxon>
        <taxon>Pseudomonadati</taxon>
        <taxon>Pseudomonadota</taxon>
        <taxon>Gammaproteobacteria</taxon>
        <taxon>Lysobacterales</taxon>
        <taxon>Lysobacteraceae</taxon>
        <taxon>Lysobacter</taxon>
    </lineage>
</organism>
<dbReference type="InterPro" id="IPR021957">
    <property type="entry name" value="DUF3574"/>
</dbReference>
<evidence type="ECO:0000256" key="1">
    <source>
        <dbReference type="SAM" id="SignalP"/>
    </source>
</evidence>
<evidence type="ECO:0000313" key="3">
    <source>
        <dbReference type="Proteomes" id="UP001596036"/>
    </source>
</evidence>
<proteinExistence type="predicted"/>
<dbReference type="Proteomes" id="UP001596036">
    <property type="component" value="Unassembled WGS sequence"/>
</dbReference>
<feature type="chain" id="PRO_5046517759" evidence="1">
    <location>
        <begin position="25"/>
        <end position="142"/>
    </location>
</feature>
<protein>
    <submittedName>
        <fullName evidence="2">DUF3574 domain-containing protein</fullName>
    </submittedName>
</protein>
<reference evidence="3" key="1">
    <citation type="journal article" date="2019" name="Int. J. Syst. Evol. Microbiol.">
        <title>The Global Catalogue of Microorganisms (GCM) 10K type strain sequencing project: providing services to taxonomists for standard genome sequencing and annotation.</title>
        <authorList>
            <consortium name="The Broad Institute Genomics Platform"/>
            <consortium name="The Broad Institute Genome Sequencing Center for Infectious Disease"/>
            <person name="Wu L."/>
            <person name="Ma J."/>
        </authorList>
    </citation>
    <scope>NUCLEOTIDE SEQUENCE [LARGE SCALE GENOMIC DNA]</scope>
    <source>
        <strain evidence="3">KACC 11407</strain>
    </source>
</reference>
<evidence type="ECO:0000313" key="2">
    <source>
        <dbReference type="EMBL" id="MFC5571197.1"/>
    </source>
</evidence>